<sequence>MQKQCGRNLTAAHLGLLSFLLPNPYGTKGFLELPGTAANCRTMEEDIMDRFFVRTSIAVVLCHLSLSMPVLAEAAQANRDPGRIPYRSVLPLFESTADRTTLIIARQVAQARLYLYRQNPQAAGRELAAARRLMNSVAEDLTAGPLKNRIRIARLHLTYDPPAKVLGEFPQMFSELHRISVYLPTDKAAIHLERARKLLEHRESGKAADELSRAEALLVTVNVESPLSVALAASAQAQSYLNLYHYRKADRVLARIEEQLMTVNAYLASPLHGARENSWLALGNRSTAGRHLSDTRKNLEQAGVQEKQGRAEIGQVTQQVARVEKKVEEKGKLEESELKGLWEECKALEERAVAYLSTRLTEEETTLKGDSDLIEASLHLDFAETYQLTTQEPEKADQELSVAYRLVKKAENSPLAGPTDRKTIAAIGRAILKLQENPGERDVNAQVGYERTKQELRALQQRI</sequence>
<accession>A0A6V8NCX3</accession>
<keyword evidence="2" id="KW-1185">Reference proteome</keyword>
<gene>
    <name evidence="1" type="ORF">GMLC_39650</name>
</gene>
<dbReference type="AlphaFoldDB" id="A0A6V8NCX3"/>
<comment type="caution">
    <text evidence="1">The sequence shown here is derived from an EMBL/GenBank/DDBJ whole genome shotgun (WGS) entry which is preliminary data.</text>
</comment>
<name>A0A6V8NCX3_9BACT</name>
<dbReference type="Proteomes" id="UP000587586">
    <property type="component" value="Unassembled WGS sequence"/>
</dbReference>
<organism evidence="1 2">
    <name type="scientific">Geomonas limicola</name>
    <dbReference type="NCBI Taxonomy" id="2740186"/>
    <lineage>
        <taxon>Bacteria</taxon>
        <taxon>Pseudomonadati</taxon>
        <taxon>Thermodesulfobacteriota</taxon>
        <taxon>Desulfuromonadia</taxon>
        <taxon>Geobacterales</taxon>
        <taxon>Geobacteraceae</taxon>
        <taxon>Geomonas</taxon>
    </lineage>
</organism>
<dbReference type="Pfam" id="PF10938">
    <property type="entry name" value="YfdX"/>
    <property type="match status" value="1"/>
</dbReference>
<proteinExistence type="predicted"/>
<evidence type="ECO:0000313" key="2">
    <source>
        <dbReference type="Proteomes" id="UP000587586"/>
    </source>
</evidence>
<protein>
    <submittedName>
        <fullName evidence="1">Uncharacterized protein</fullName>
    </submittedName>
</protein>
<reference evidence="2" key="1">
    <citation type="submission" date="2020-06" db="EMBL/GenBank/DDBJ databases">
        <title>Draft genomic sequecing of Geomonas sp. Red745.</title>
        <authorList>
            <person name="Itoh H."/>
            <person name="Xu Z.X."/>
            <person name="Ushijima N."/>
            <person name="Masuda Y."/>
            <person name="Shiratori Y."/>
            <person name="Senoo K."/>
        </authorList>
    </citation>
    <scope>NUCLEOTIDE SEQUENCE [LARGE SCALE GENOMIC DNA]</scope>
    <source>
        <strain evidence="2">Red745</strain>
    </source>
</reference>
<dbReference type="InterPro" id="IPR021236">
    <property type="entry name" value="Uncharacterised_YfdX"/>
</dbReference>
<evidence type="ECO:0000313" key="1">
    <source>
        <dbReference type="EMBL" id="GFO70386.1"/>
    </source>
</evidence>
<dbReference type="EMBL" id="BLXZ01000009">
    <property type="protein sequence ID" value="GFO70386.1"/>
    <property type="molecule type" value="Genomic_DNA"/>
</dbReference>